<dbReference type="InterPro" id="IPR008962">
    <property type="entry name" value="PapD-like_sf"/>
</dbReference>
<dbReference type="InterPro" id="IPR000535">
    <property type="entry name" value="MSP_dom"/>
</dbReference>
<feature type="region of interest" description="Disordered" evidence="2">
    <location>
        <begin position="19"/>
        <end position="57"/>
    </location>
</feature>
<feature type="domain" description="MSP" evidence="4">
    <location>
        <begin position="77"/>
        <end position="194"/>
    </location>
</feature>
<keyword evidence="3" id="KW-0812">Transmembrane</keyword>
<comment type="function">
    <text evidence="1">Central component in molecular interactions underlying sperm crawling. Forms an extensive filament system that extends from sperm villipoda, along the leading edge of the pseudopod.</text>
</comment>
<evidence type="ECO:0000313" key="5">
    <source>
        <dbReference type="EMBL" id="CAJ0578733.1"/>
    </source>
</evidence>
<evidence type="ECO:0000313" key="6">
    <source>
        <dbReference type="Proteomes" id="UP001177023"/>
    </source>
</evidence>
<dbReference type="GO" id="GO:0140284">
    <property type="term" value="C:endoplasmic reticulum-endosome membrane contact site"/>
    <property type="evidence" value="ECO:0007669"/>
    <property type="project" value="TreeGrafter"/>
</dbReference>
<dbReference type="SUPFAM" id="SSF49354">
    <property type="entry name" value="PapD-like"/>
    <property type="match status" value="1"/>
</dbReference>
<comment type="caution">
    <text evidence="5">The sequence shown here is derived from an EMBL/GenBank/DDBJ whole genome shotgun (WGS) entry which is preliminary data.</text>
</comment>
<feature type="compositionally biased region" description="Polar residues" evidence="2">
    <location>
        <begin position="31"/>
        <end position="54"/>
    </location>
</feature>
<feature type="non-terminal residue" evidence="5">
    <location>
        <position position="281"/>
    </location>
</feature>
<accession>A0AA36G5A9</accession>
<organism evidence="5 6">
    <name type="scientific">Mesorhabditis spiculigera</name>
    <dbReference type="NCBI Taxonomy" id="96644"/>
    <lineage>
        <taxon>Eukaryota</taxon>
        <taxon>Metazoa</taxon>
        <taxon>Ecdysozoa</taxon>
        <taxon>Nematoda</taxon>
        <taxon>Chromadorea</taxon>
        <taxon>Rhabditida</taxon>
        <taxon>Rhabditina</taxon>
        <taxon>Rhabditomorpha</taxon>
        <taxon>Rhabditoidea</taxon>
        <taxon>Rhabditidae</taxon>
        <taxon>Mesorhabditinae</taxon>
        <taxon>Mesorhabditis</taxon>
    </lineage>
</organism>
<protein>
    <recommendedName>
        <fullName evidence="1">Major sperm protein</fullName>
    </recommendedName>
</protein>
<sequence>MSELLQRFDSCQNLSVKFDDDEEDAGRKTPLTVSRRSSSRGGPTKRSSSRSGMPQNLRPIAEKRVHAPESDWIRNAFLAISPREELFLQRLDGDTDFVDLVAIRNTGNSSVMFKIKTTSPEKFRVRPSTGLIGPGVTESIRVYLQNEYRLSAGREKFLLLGLETESTSVEQFSDLWKSAPAERRVEQKLKCRVNLPAEEQNGAAVNGHTTIEKRVLQDQNLSLRDEVERLATGQRALMWAIGLLFFIQLWLLLSDRSSATTLAAAITALQEAQLKSNKGEL</sequence>
<dbReference type="InterPro" id="IPR013783">
    <property type="entry name" value="Ig-like_fold"/>
</dbReference>
<keyword evidence="3" id="KW-1133">Transmembrane helix</keyword>
<keyword evidence="3" id="KW-0472">Membrane</keyword>
<dbReference type="PANTHER" id="PTHR46384:SF1">
    <property type="entry name" value="MOTILE SPERM DOMAIN-CONTAINING PROTEIN 2"/>
    <property type="match status" value="1"/>
</dbReference>
<name>A0AA36G5A9_9BILA</name>
<dbReference type="Gene3D" id="2.60.40.10">
    <property type="entry name" value="Immunoglobulins"/>
    <property type="match status" value="1"/>
</dbReference>
<evidence type="ECO:0000256" key="3">
    <source>
        <dbReference type="SAM" id="Phobius"/>
    </source>
</evidence>
<dbReference type="Proteomes" id="UP001177023">
    <property type="component" value="Unassembled WGS sequence"/>
</dbReference>
<reference evidence="5" key="1">
    <citation type="submission" date="2023-06" db="EMBL/GenBank/DDBJ databases">
        <authorList>
            <person name="Delattre M."/>
        </authorList>
    </citation>
    <scope>NUCLEOTIDE SEQUENCE</scope>
    <source>
        <strain evidence="5">AF72</strain>
    </source>
</reference>
<feature type="transmembrane region" description="Helical" evidence="3">
    <location>
        <begin position="236"/>
        <end position="253"/>
    </location>
</feature>
<keyword evidence="6" id="KW-1185">Reference proteome</keyword>
<dbReference type="Pfam" id="PF00635">
    <property type="entry name" value="Motile_Sperm"/>
    <property type="match status" value="1"/>
</dbReference>
<keyword evidence="1" id="KW-0206">Cytoskeleton</keyword>
<dbReference type="InterPro" id="IPR053012">
    <property type="entry name" value="ER-organelle_contact"/>
</dbReference>
<dbReference type="AlphaFoldDB" id="A0AA36G5A9"/>
<gene>
    <name evidence="5" type="ORF">MSPICULIGERA_LOCUS16974</name>
</gene>
<dbReference type="PANTHER" id="PTHR46384">
    <property type="entry name" value="MOTILE SPERM DOMAIN-CONTAINING PROTEIN 2"/>
    <property type="match status" value="1"/>
</dbReference>
<evidence type="ECO:0000259" key="4">
    <source>
        <dbReference type="PROSITE" id="PS50202"/>
    </source>
</evidence>
<evidence type="ECO:0000256" key="2">
    <source>
        <dbReference type="SAM" id="MobiDB-lite"/>
    </source>
</evidence>
<proteinExistence type="predicted"/>
<dbReference type="GO" id="GO:0012505">
    <property type="term" value="C:endomembrane system"/>
    <property type="evidence" value="ECO:0007669"/>
    <property type="project" value="TreeGrafter"/>
</dbReference>
<dbReference type="EMBL" id="CATQJA010002654">
    <property type="protein sequence ID" value="CAJ0578733.1"/>
    <property type="molecule type" value="Genomic_DNA"/>
</dbReference>
<keyword evidence="1" id="KW-0963">Cytoplasm</keyword>
<dbReference type="PROSITE" id="PS50202">
    <property type="entry name" value="MSP"/>
    <property type="match status" value="1"/>
</dbReference>
<evidence type="ECO:0000256" key="1">
    <source>
        <dbReference type="RuleBase" id="RU003425"/>
    </source>
</evidence>